<sequence length="353" mass="39794">MAASISKSLMLKLNLHQVYQTRALHCLTSWLPQTSLSTNFTQIRHRNSNHRVKDATVQATKENKFISKKSKKKALTTLAATVEKSTILADKPVDDVWVRKFYPPPRFSIEEALQRHQAFAQPAMLNNLKGLIYLDMRLDFSTKKKTKFLGNIRASVRLPHEFPYGSPPNILVFCKSEENVNLAMSLGAKQAGTPQDIIKQINEGVLNPKDFEHVLSTSDCSNEILPARSHFRDRFPQKAKGSLGPDLKEMWDVFYYGYCYESTKLSDAIGHVQVPLGLLEQPVEDLVENFQTYISHICQHRPVALGPFIQSISVLAPPSPEEFIVKVEDYVPGYKSEDVDSDAEDEAEAMGQS</sequence>
<name>A0A433U5K7_ELYCH</name>
<dbReference type="Gene3D" id="3.40.50.790">
    <property type="match status" value="1"/>
</dbReference>
<keyword evidence="2" id="KW-0689">Ribosomal protein</keyword>
<dbReference type="EMBL" id="RQTK01000066">
    <property type="protein sequence ID" value="RUS89093.1"/>
    <property type="molecule type" value="Genomic_DNA"/>
</dbReference>
<evidence type="ECO:0008006" key="6">
    <source>
        <dbReference type="Google" id="ProtNLM"/>
    </source>
</evidence>
<dbReference type="GO" id="GO:1990904">
    <property type="term" value="C:ribonucleoprotein complex"/>
    <property type="evidence" value="ECO:0007669"/>
    <property type="project" value="UniProtKB-KW"/>
</dbReference>
<dbReference type="GO" id="GO:0005840">
    <property type="term" value="C:ribosome"/>
    <property type="evidence" value="ECO:0007669"/>
    <property type="project" value="UniProtKB-KW"/>
</dbReference>
<accession>A0A433U5K7</accession>
<dbReference type="PANTHER" id="PTHR36427">
    <property type="entry name" value="54S RIBOSOMAL PROTEIN L1, MITOCHONDRIAL"/>
    <property type="match status" value="1"/>
</dbReference>
<reference evidence="4 5" key="1">
    <citation type="submission" date="2019-01" db="EMBL/GenBank/DDBJ databases">
        <title>A draft genome assembly of the solar-powered sea slug Elysia chlorotica.</title>
        <authorList>
            <person name="Cai H."/>
            <person name="Li Q."/>
            <person name="Fang X."/>
            <person name="Li J."/>
            <person name="Curtis N.E."/>
            <person name="Altenburger A."/>
            <person name="Shibata T."/>
            <person name="Feng M."/>
            <person name="Maeda T."/>
            <person name="Schwartz J.A."/>
            <person name="Shigenobu S."/>
            <person name="Lundholm N."/>
            <person name="Nishiyama T."/>
            <person name="Yang H."/>
            <person name="Hasebe M."/>
            <person name="Li S."/>
            <person name="Pierce S.K."/>
            <person name="Wang J."/>
        </authorList>
    </citation>
    <scope>NUCLEOTIDE SEQUENCE [LARGE SCALE GENOMIC DNA]</scope>
    <source>
        <strain evidence="4">EC2010</strain>
        <tissue evidence="4">Whole organism of an adult</tissue>
    </source>
</reference>
<dbReference type="SUPFAM" id="SSF56808">
    <property type="entry name" value="Ribosomal protein L1"/>
    <property type="match status" value="1"/>
</dbReference>
<dbReference type="Pfam" id="PF00687">
    <property type="entry name" value="Ribosomal_L1"/>
    <property type="match status" value="1"/>
</dbReference>
<dbReference type="OrthoDB" id="1747252at2759"/>
<protein>
    <recommendedName>
        <fullName evidence="6">Ribosomal protein L1</fullName>
    </recommendedName>
</protein>
<dbReference type="Gene3D" id="3.30.190.20">
    <property type="match status" value="1"/>
</dbReference>
<keyword evidence="5" id="KW-1185">Reference proteome</keyword>
<dbReference type="InterPro" id="IPR028364">
    <property type="entry name" value="Ribosomal_uL1/biogenesis"/>
</dbReference>
<comment type="similarity">
    <text evidence="1">Belongs to the universal ribosomal protein uL1 family.</text>
</comment>
<evidence type="ECO:0000256" key="2">
    <source>
        <dbReference type="ARBA" id="ARBA00022980"/>
    </source>
</evidence>
<evidence type="ECO:0000313" key="4">
    <source>
        <dbReference type="EMBL" id="RUS89093.1"/>
    </source>
</evidence>
<gene>
    <name evidence="4" type="ORF">EGW08_003156</name>
</gene>
<dbReference type="InterPro" id="IPR023674">
    <property type="entry name" value="Ribosomal_uL1-like"/>
</dbReference>
<evidence type="ECO:0000256" key="1">
    <source>
        <dbReference type="ARBA" id="ARBA00010531"/>
    </source>
</evidence>
<dbReference type="STRING" id="188477.A0A433U5K7"/>
<organism evidence="4 5">
    <name type="scientific">Elysia chlorotica</name>
    <name type="common">Eastern emerald elysia</name>
    <name type="synonym">Sea slug</name>
    <dbReference type="NCBI Taxonomy" id="188477"/>
    <lineage>
        <taxon>Eukaryota</taxon>
        <taxon>Metazoa</taxon>
        <taxon>Spiralia</taxon>
        <taxon>Lophotrochozoa</taxon>
        <taxon>Mollusca</taxon>
        <taxon>Gastropoda</taxon>
        <taxon>Heterobranchia</taxon>
        <taxon>Euthyneura</taxon>
        <taxon>Panpulmonata</taxon>
        <taxon>Sacoglossa</taxon>
        <taxon>Placobranchoidea</taxon>
        <taxon>Plakobranchidae</taxon>
        <taxon>Elysia</taxon>
    </lineage>
</organism>
<dbReference type="Proteomes" id="UP000271974">
    <property type="component" value="Unassembled WGS sequence"/>
</dbReference>
<comment type="caution">
    <text evidence="4">The sequence shown here is derived from an EMBL/GenBank/DDBJ whole genome shotgun (WGS) entry which is preliminary data.</text>
</comment>
<dbReference type="AlphaFoldDB" id="A0A433U5K7"/>
<evidence type="ECO:0000313" key="5">
    <source>
        <dbReference type="Proteomes" id="UP000271974"/>
    </source>
</evidence>
<keyword evidence="3" id="KW-0687">Ribonucleoprotein</keyword>
<dbReference type="InterPro" id="IPR016095">
    <property type="entry name" value="Ribosomal_uL1_3-a/b-sand"/>
</dbReference>
<proteinExistence type="inferred from homology"/>
<dbReference type="PANTHER" id="PTHR36427:SF3">
    <property type="entry name" value="LARGE RIBOSOMAL SUBUNIT PROTEIN UL1M"/>
    <property type="match status" value="1"/>
</dbReference>
<evidence type="ECO:0000256" key="3">
    <source>
        <dbReference type="ARBA" id="ARBA00023274"/>
    </source>
</evidence>